<accession>X1A4Y5</accession>
<feature type="non-terminal residue" evidence="1">
    <location>
        <position position="107"/>
    </location>
</feature>
<protein>
    <submittedName>
        <fullName evidence="1">Uncharacterized protein</fullName>
    </submittedName>
</protein>
<name>X1A4Y5_9ZZZZ</name>
<dbReference type="AlphaFoldDB" id="X1A4Y5"/>
<organism evidence="1">
    <name type="scientific">marine sediment metagenome</name>
    <dbReference type="NCBI Taxonomy" id="412755"/>
    <lineage>
        <taxon>unclassified sequences</taxon>
        <taxon>metagenomes</taxon>
        <taxon>ecological metagenomes</taxon>
    </lineage>
</organism>
<sequence length="107" mass="11365">MADLAKAASQALAKLSSFAPPPPVKADPAGEALEPVEVAASMQSLRPKTAFMLPARLAIVAKLNVASIRAPRHLLYRLSPGKAVPIAPSVQPARVRHPQRLESMKPM</sequence>
<gene>
    <name evidence="1" type="ORF">S01H4_35242</name>
</gene>
<comment type="caution">
    <text evidence="1">The sequence shown here is derived from an EMBL/GenBank/DDBJ whole genome shotgun (WGS) entry which is preliminary data.</text>
</comment>
<dbReference type="EMBL" id="BART01018714">
    <property type="protein sequence ID" value="GAG77195.1"/>
    <property type="molecule type" value="Genomic_DNA"/>
</dbReference>
<reference evidence="1" key="1">
    <citation type="journal article" date="2014" name="Front. Microbiol.">
        <title>High frequency of phylogenetically diverse reductive dehalogenase-homologous genes in deep subseafloor sedimentary metagenomes.</title>
        <authorList>
            <person name="Kawai M."/>
            <person name="Futagami T."/>
            <person name="Toyoda A."/>
            <person name="Takaki Y."/>
            <person name="Nishi S."/>
            <person name="Hori S."/>
            <person name="Arai W."/>
            <person name="Tsubouchi T."/>
            <person name="Morono Y."/>
            <person name="Uchiyama I."/>
            <person name="Ito T."/>
            <person name="Fujiyama A."/>
            <person name="Inagaki F."/>
            <person name="Takami H."/>
        </authorList>
    </citation>
    <scope>NUCLEOTIDE SEQUENCE</scope>
    <source>
        <strain evidence="1">Expedition CK06-06</strain>
    </source>
</reference>
<proteinExistence type="predicted"/>
<evidence type="ECO:0000313" key="1">
    <source>
        <dbReference type="EMBL" id="GAG77195.1"/>
    </source>
</evidence>